<dbReference type="SUPFAM" id="SSF49384">
    <property type="entry name" value="Carbohydrate-binding domain"/>
    <property type="match status" value="1"/>
</dbReference>
<dbReference type="SUPFAM" id="SSF46626">
    <property type="entry name" value="Cytochrome c"/>
    <property type="match status" value="1"/>
</dbReference>
<feature type="signal peptide" evidence="6">
    <location>
        <begin position="1"/>
        <end position="18"/>
    </location>
</feature>
<dbReference type="Pfam" id="PF13442">
    <property type="entry name" value="Cytochrome_CBB3"/>
    <property type="match status" value="1"/>
</dbReference>
<protein>
    <submittedName>
        <fullName evidence="9">DUF1592 domain-containing protein</fullName>
    </submittedName>
</protein>
<dbReference type="Proteomes" id="UP001254608">
    <property type="component" value="Unassembled WGS sequence"/>
</dbReference>
<reference evidence="9 10" key="1">
    <citation type="submission" date="2023-09" db="EMBL/GenBank/DDBJ databases">
        <authorList>
            <person name="Rey-Velasco X."/>
        </authorList>
    </citation>
    <scope>NUCLEOTIDE SEQUENCE [LARGE SCALE GENOMIC DNA]</scope>
    <source>
        <strain evidence="9 10">W345</strain>
    </source>
</reference>
<dbReference type="InterPro" id="IPR001919">
    <property type="entry name" value="CBD2"/>
</dbReference>
<keyword evidence="1 4" id="KW-0349">Heme</keyword>
<feature type="compositionally biased region" description="Acidic residues" evidence="5">
    <location>
        <begin position="56"/>
        <end position="65"/>
    </location>
</feature>
<proteinExistence type="predicted"/>
<dbReference type="InterPro" id="IPR013042">
    <property type="entry name" value="DUF1592"/>
</dbReference>
<dbReference type="InterPro" id="IPR013036">
    <property type="entry name" value="DUF1587"/>
</dbReference>
<dbReference type="Pfam" id="PF07637">
    <property type="entry name" value="PSD5"/>
    <property type="match status" value="1"/>
</dbReference>
<feature type="compositionally biased region" description="Acidic residues" evidence="5">
    <location>
        <begin position="166"/>
        <end position="201"/>
    </location>
</feature>
<feature type="region of interest" description="Disordered" evidence="5">
    <location>
        <begin position="304"/>
        <end position="324"/>
    </location>
</feature>
<keyword evidence="2 4" id="KW-0479">Metal-binding</keyword>
<keyword evidence="6" id="KW-0732">Signal</keyword>
<dbReference type="Pfam" id="PF00553">
    <property type="entry name" value="CBM_2"/>
    <property type="match status" value="1"/>
</dbReference>
<dbReference type="EMBL" id="JAVRIC010000006">
    <property type="protein sequence ID" value="MDT0496887.1"/>
    <property type="molecule type" value="Genomic_DNA"/>
</dbReference>
<accession>A0ABU2WII8</accession>
<keyword evidence="10" id="KW-1185">Reference proteome</keyword>
<dbReference type="Gene3D" id="2.60.40.290">
    <property type="match status" value="1"/>
</dbReference>
<dbReference type="InterPro" id="IPR013039">
    <property type="entry name" value="DUF1588"/>
</dbReference>
<gene>
    <name evidence="9" type="ORF">RM530_05850</name>
</gene>
<dbReference type="InterPro" id="IPR011478">
    <property type="entry name" value="DUF1585"/>
</dbReference>
<evidence type="ECO:0000256" key="6">
    <source>
        <dbReference type="SAM" id="SignalP"/>
    </source>
</evidence>
<name>A0ABU2WII8_9GAMM</name>
<dbReference type="Pfam" id="PF07626">
    <property type="entry name" value="PSD3"/>
    <property type="match status" value="1"/>
</dbReference>
<dbReference type="Pfam" id="PF07627">
    <property type="entry name" value="PSCyt3"/>
    <property type="match status" value="1"/>
</dbReference>
<evidence type="ECO:0000256" key="3">
    <source>
        <dbReference type="ARBA" id="ARBA00023004"/>
    </source>
</evidence>
<evidence type="ECO:0000259" key="8">
    <source>
        <dbReference type="PROSITE" id="PS51173"/>
    </source>
</evidence>
<evidence type="ECO:0000313" key="9">
    <source>
        <dbReference type="EMBL" id="MDT0496887.1"/>
    </source>
</evidence>
<comment type="caution">
    <text evidence="9">The sequence shown here is derived from an EMBL/GenBank/DDBJ whole genome shotgun (WGS) entry which is preliminary data.</text>
</comment>
<dbReference type="PROSITE" id="PS51007">
    <property type="entry name" value="CYTC"/>
    <property type="match status" value="1"/>
</dbReference>
<dbReference type="PROSITE" id="PS51257">
    <property type="entry name" value="PROKAR_LIPOPROTEIN"/>
    <property type="match status" value="1"/>
</dbReference>
<dbReference type="InterPro" id="IPR036909">
    <property type="entry name" value="Cyt_c-like_dom_sf"/>
</dbReference>
<evidence type="ECO:0000256" key="5">
    <source>
        <dbReference type="SAM" id="MobiDB-lite"/>
    </source>
</evidence>
<feature type="compositionally biased region" description="Low complexity" evidence="5">
    <location>
        <begin position="304"/>
        <end position="313"/>
    </location>
</feature>
<evidence type="ECO:0000259" key="7">
    <source>
        <dbReference type="PROSITE" id="PS51007"/>
    </source>
</evidence>
<feature type="region of interest" description="Disordered" evidence="5">
    <location>
        <begin position="22"/>
        <end position="83"/>
    </location>
</feature>
<feature type="chain" id="PRO_5045096157" evidence="6">
    <location>
        <begin position="19"/>
        <end position="838"/>
    </location>
</feature>
<dbReference type="InterPro" id="IPR013043">
    <property type="entry name" value="DUF1595"/>
</dbReference>
<evidence type="ECO:0000256" key="1">
    <source>
        <dbReference type="ARBA" id="ARBA00022617"/>
    </source>
</evidence>
<feature type="domain" description="Cytochrome c" evidence="7">
    <location>
        <begin position="79"/>
        <end position="155"/>
    </location>
</feature>
<dbReference type="InterPro" id="IPR009056">
    <property type="entry name" value="Cyt_c-like_dom"/>
</dbReference>
<dbReference type="SMART" id="SM00637">
    <property type="entry name" value="CBD_II"/>
    <property type="match status" value="1"/>
</dbReference>
<dbReference type="PROSITE" id="PS51173">
    <property type="entry name" value="CBM2"/>
    <property type="match status" value="1"/>
</dbReference>
<evidence type="ECO:0000256" key="4">
    <source>
        <dbReference type="PROSITE-ProRule" id="PRU00433"/>
    </source>
</evidence>
<organism evidence="9 10">
    <name type="scientific">Banduia mediterranea</name>
    <dbReference type="NCBI Taxonomy" id="3075609"/>
    <lineage>
        <taxon>Bacteria</taxon>
        <taxon>Pseudomonadati</taxon>
        <taxon>Pseudomonadota</taxon>
        <taxon>Gammaproteobacteria</taxon>
        <taxon>Nevskiales</taxon>
        <taxon>Algiphilaceae</taxon>
        <taxon>Banduia</taxon>
    </lineage>
</organism>
<evidence type="ECO:0000313" key="10">
    <source>
        <dbReference type="Proteomes" id="UP001254608"/>
    </source>
</evidence>
<dbReference type="Pfam" id="PF07631">
    <property type="entry name" value="PSD4"/>
    <property type="match status" value="1"/>
</dbReference>
<keyword evidence="3 4" id="KW-0408">Iron</keyword>
<evidence type="ECO:0000256" key="2">
    <source>
        <dbReference type="ARBA" id="ARBA00022723"/>
    </source>
</evidence>
<feature type="domain" description="CBM2" evidence="8">
    <location>
        <begin position="200"/>
        <end position="310"/>
    </location>
</feature>
<dbReference type="InterPro" id="IPR008965">
    <property type="entry name" value="CBM2/CBM3_carb-bd_dom_sf"/>
</dbReference>
<dbReference type="InterPro" id="IPR012291">
    <property type="entry name" value="CBM2_carb-bd_dom_sf"/>
</dbReference>
<sequence length="838" mass="89465">MERLIFRCLMVAMLALSAGCGDYSGSTDSGDGSQDEADDGAQSPGAGGGDEPGGSDNDDDAEDTGGETPDADSGGDAGNDLVNGKDLYASQCQSCHGASGQGGVGPSLTSASSCPSCASFDTLWVRIRDTMPSSNPSSCDEACGRDVAAYIMNGFSTESPDGGGSDPDEPGSPDTPDEPDDPDAPDEPDEPGGPDMPDEPEPPAATCSVEFSYQSVWNTGFVADVTIRNFSGADVDGWAVEFTFPNNQLITNDWNTVLSQSGAVVRALPESYNSAIANNGSTSFGFQGTHDGISELPQDVRLDAPGCTTTAPPDGGGDTGGGEDEPVACGEVPAAPRLLRLLTRWEYERTVHDLTGLSGNFAENFPTEARIQGYDNNAKVALVTDRHVDEYVVAAEDIGERAVAERKSALLGCDPASDSNCARSFVEGFGRLAFRRPLTTQERDQYLELFDSSLSATFDEGMSLAIAAFLSSPQFLYRSETGVDIGNGRYRLGDYEIASSLSYLLWGSLPDEDLLQAADSGALREAEGRLAQTERMLADPRARERFADFATQWLGTGYLLGSFKDPEIFPGLTDEVRRAMVEELSRFVNHVAFDSTDGTLDELYSADYVFVNGPLRQYYGLPGSSTDANFVQQPADATRGGILGLGAVLASHAHSNESSPIKRGVFVRERLLCQDLPDPPPDVDTTPPGLDPTLTTRERFAQHTSDPNCAACHQYIDGTGFGLERYDGAGGYRTTENGLTIDDSGELVDREGFNTGTSDAFSGPLQLAEIVRQTEAARACVVQQYYRYSHGYVETGSDECALEEQLAEFADDDYSLRSLLFNTVAADEYILRRAGDNE</sequence>
<feature type="compositionally biased region" description="Low complexity" evidence="5">
    <location>
        <begin position="22"/>
        <end position="32"/>
    </location>
</feature>
<dbReference type="Pfam" id="PF07624">
    <property type="entry name" value="PSD2"/>
    <property type="match status" value="1"/>
</dbReference>
<dbReference type="Gene3D" id="1.10.760.10">
    <property type="entry name" value="Cytochrome c-like domain"/>
    <property type="match status" value="1"/>
</dbReference>
<feature type="region of interest" description="Disordered" evidence="5">
    <location>
        <begin position="154"/>
        <end position="205"/>
    </location>
</feature>
<dbReference type="RefSeq" id="WP_311364281.1">
    <property type="nucleotide sequence ID" value="NZ_JAVRIC010000006.1"/>
</dbReference>